<evidence type="ECO:0000313" key="2">
    <source>
        <dbReference type="EMBL" id="KAF6310763.1"/>
    </source>
</evidence>
<feature type="region of interest" description="Disordered" evidence="1">
    <location>
        <begin position="33"/>
        <end position="134"/>
    </location>
</feature>
<dbReference type="Proteomes" id="UP000527355">
    <property type="component" value="Unassembled WGS sequence"/>
</dbReference>
<proteinExistence type="predicted"/>
<evidence type="ECO:0000256" key="1">
    <source>
        <dbReference type="SAM" id="MobiDB-lite"/>
    </source>
</evidence>
<sequence length="134" mass="13952">MTRKNHGATVSPRCKRPSQNTLLPLALALPTGSRLALPLPPPRLHPSPSGLQGPLSPGPGKTGRCPQGAVCRRDGDTKGSPPTRTCHLSPIASAPRGPQLPGVPSTSCSRMGSESVGSRPRRKPCPLPSPNQPR</sequence>
<accession>A0A7J7UCY6</accession>
<protein>
    <submittedName>
        <fullName evidence="2">Uncharacterized protein</fullName>
    </submittedName>
</protein>
<keyword evidence="3" id="KW-1185">Reference proteome</keyword>
<feature type="compositionally biased region" description="Polar residues" evidence="1">
    <location>
        <begin position="104"/>
        <end position="116"/>
    </location>
</feature>
<organism evidence="2 3">
    <name type="scientific">Myotis myotis</name>
    <name type="common">Greater mouse-eared bat</name>
    <name type="synonym">Vespertilio myotis</name>
    <dbReference type="NCBI Taxonomy" id="51298"/>
    <lineage>
        <taxon>Eukaryota</taxon>
        <taxon>Metazoa</taxon>
        <taxon>Chordata</taxon>
        <taxon>Craniata</taxon>
        <taxon>Vertebrata</taxon>
        <taxon>Euteleostomi</taxon>
        <taxon>Mammalia</taxon>
        <taxon>Eutheria</taxon>
        <taxon>Laurasiatheria</taxon>
        <taxon>Chiroptera</taxon>
        <taxon>Yangochiroptera</taxon>
        <taxon>Vespertilionidae</taxon>
        <taxon>Myotis</taxon>
    </lineage>
</organism>
<dbReference type="AlphaFoldDB" id="A0A7J7UCY6"/>
<feature type="region of interest" description="Disordered" evidence="1">
    <location>
        <begin position="1"/>
        <end position="21"/>
    </location>
</feature>
<gene>
    <name evidence="2" type="ORF">mMyoMyo1_008807</name>
</gene>
<feature type="compositionally biased region" description="Pro residues" evidence="1">
    <location>
        <begin position="125"/>
        <end position="134"/>
    </location>
</feature>
<dbReference type="EMBL" id="JABWUV010000013">
    <property type="protein sequence ID" value="KAF6310763.1"/>
    <property type="molecule type" value="Genomic_DNA"/>
</dbReference>
<feature type="compositionally biased region" description="Low complexity" evidence="1">
    <location>
        <begin position="46"/>
        <end position="59"/>
    </location>
</feature>
<name>A0A7J7UCY6_MYOMY</name>
<evidence type="ECO:0000313" key="3">
    <source>
        <dbReference type="Proteomes" id="UP000527355"/>
    </source>
</evidence>
<comment type="caution">
    <text evidence="2">The sequence shown here is derived from an EMBL/GenBank/DDBJ whole genome shotgun (WGS) entry which is preliminary data.</text>
</comment>
<reference evidence="2 3" key="1">
    <citation type="journal article" date="2020" name="Nature">
        <title>Six reference-quality genomes reveal evolution of bat adaptations.</title>
        <authorList>
            <person name="Jebb D."/>
            <person name="Huang Z."/>
            <person name="Pippel M."/>
            <person name="Hughes G.M."/>
            <person name="Lavrichenko K."/>
            <person name="Devanna P."/>
            <person name="Winkler S."/>
            <person name="Jermiin L.S."/>
            <person name="Skirmuntt E.C."/>
            <person name="Katzourakis A."/>
            <person name="Burkitt-Gray L."/>
            <person name="Ray D.A."/>
            <person name="Sullivan K.A.M."/>
            <person name="Roscito J.G."/>
            <person name="Kirilenko B.M."/>
            <person name="Davalos L.M."/>
            <person name="Corthals A.P."/>
            <person name="Power M.L."/>
            <person name="Jones G."/>
            <person name="Ransome R.D."/>
            <person name="Dechmann D.K.N."/>
            <person name="Locatelli A.G."/>
            <person name="Puechmaille S.J."/>
            <person name="Fedrigo O."/>
            <person name="Jarvis E.D."/>
            <person name="Hiller M."/>
            <person name="Vernes S.C."/>
            <person name="Myers E.W."/>
            <person name="Teeling E.C."/>
        </authorList>
    </citation>
    <scope>NUCLEOTIDE SEQUENCE [LARGE SCALE GENOMIC DNA]</scope>
    <source>
        <strain evidence="2">MMyoMyo1</strain>
        <tissue evidence="2">Flight muscle</tissue>
    </source>
</reference>